<dbReference type="EMBL" id="PVTR01000007">
    <property type="protein sequence ID" value="PRY87036.1"/>
    <property type="molecule type" value="Genomic_DNA"/>
</dbReference>
<dbReference type="InterPro" id="IPR036873">
    <property type="entry name" value="Rhodanese-like_dom_sf"/>
</dbReference>
<dbReference type="SMART" id="SM00450">
    <property type="entry name" value="RHOD"/>
    <property type="match status" value="1"/>
</dbReference>
<dbReference type="GO" id="GO:0016740">
    <property type="term" value="F:transferase activity"/>
    <property type="evidence" value="ECO:0007669"/>
    <property type="project" value="UniProtKB-KW"/>
</dbReference>
<dbReference type="SUPFAM" id="SSF52821">
    <property type="entry name" value="Rhodanese/Cell cycle control phosphatase"/>
    <property type="match status" value="1"/>
</dbReference>
<proteinExistence type="predicted"/>
<dbReference type="CDD" id="cd00158">
    <property type="entry name" value="RHOD"/>
    <property type="match status" value="1"/>
</dbReference>
<organism evidence="2 3">
    <name type="scientific">Mongoliibacter ruber</name>
    <dbReference type="NCBI Taxonomy" id="1750599"/>
    <lineage>
        <taxon>Bacteria</taxon>
        <taxon>Pseudomonadati</taxon>
        <taxon>Bacteroidota</taxon>
        <taxon>Cytophagia</taxon>
        <taxon>Cytophagales</taxon>
        <taxon>Cyclobacteriaceae</taxon>
        <taxon>Mongoliibacter</taxon>
    </lineage>
</organism>
<sequence>MYQTKPKTMFDFFRTKPKKYTDLKAEEFKTGMTAKDAVIIDVRTAGEFQSEKIKGARNIDLMGKGFQAQLMNLPKEKKYYIYCRSGNRSGQACDVMADMGFEQTFNLQGGVMRWPFELV</sequence>
<dbReference type="InterPro" id="IPR050229">
    <property type="entry name" value="GlpE_sulfurtransferase"/>
</dbReference>
<dbReference type="Gene3D" id="3.40.250.10">
    <property type="entry name" value="Rhodanese-like domain"/>
    <property type="match status" value="1"/>
</dbReference>
<evidence type="ECO:0000313" key="2">
    <source>
        <dbReference type="EMBL" id="PRY87036.1"/>
    </source>
</evidence>
<evidence type="ECO:0000259" key="1">
    <source>
        <dbReference type="PROSITE" id="PS50206"/>
    </source>
</evidence>
<name>A0A2T0WK14_9BACT</name>
<dbReference type="InterPro" id="IPR001763">
    <property type="entry name" value="Rhodanese-like_dom"/>
</dbReference>
<keyword evidence="3" id="KW-1185">Reference proteome</keyword>
<keyword evidence="2" id="KW-0808">Transferase</keyword>
<dbReference type="AlphaFoldDB" id="A0A2T0WK14"/>
<dbReference type="PANTHER" id="PTHR43031:SF18">
    <property type="entry name" value="RHODANESE-RELATED SULFURTRANSFERASES"/>
    <property type="match status" value="1"/>
</dbReference>
<dbReference type="Pfam" id="PF00581">
    <property type="entry name" value="Rhodanese"/>
    <property type="match status" value="1"/>
</dbReference>
<evidence type="ECO:0000313" key="3">
    <source>
        <dbReference type="Proteomes" id="UP000238157"/>
    </source>
</evidence>
<dbReference type="Proteomes" id="UP000238157">
    <property type="component" value="Unassembled WGS sequence"/>
</dbReference>
<comment type="caution">
    <text evidence="2">The sequence shown here is derived from an EMBL/GenBank/DDBJ whole genome shotgun (WGS) entry which is preliminary data.</text>
</comment>
<protein>
    <submittedName>
        <fullName evidence="2">Rhodanese-related sulfurtransferase</fullName>
    </submittedName>
</protein>
<reference evidence="2 3" key="1">
    <citation type="submission" date="2018-03" db="EMBL/GenBank/DDBJ databases">
        <title>Genomic Encyclopedia of Archaeal and Bacterial Type Strains, Phase II (KMG-II): from individual species to whole genera.</title>
        <authorList>
            <person name="Goeker M."/>
        </authorList>
    </citation>
    <scope>NUCLEOTIDE SEQUENCE [LARGE SCALE GENOMIC DNA]</scope>
    <source>
        <strain evidence="2 3">DSM 27929</strain>
    </source>
</reference>
<dbReference type="PANTHER" id="PTHR43031">
    <property type="entry name" value="FAD-DEPENDENT OXIDOREDUCTASE"/>
    <property type="match status" value="1"/>
</dbReference>
<accession>A0A2T0WK14</accession>
<feature type="domain" description="Rhodanese" evidence="1">
    <location>
        <begin position="33"/>
        <end position="117"/>
    </location>
</feature>
<dbReference type="PROSITE" id="PS50206">
    <property type="entry name" value="RHODANESE_3"/>
    <property type="match status" value="1"/>
</dbReference>
<gene>
    <name evidence="2" type="ORF">CLW00_107105</name>
</gene>